<proteinExistence type="predicted"/>
<dbReference type="PROSITE" id="PS50851">
    <property type="entry name" value="CHEW"/>
    <property type="match status" value="1"/>
</dbReference>
<dbReference type="SUPFAM" id="SSF50341">
    <property type="entry name" value="CheW-like"/>
    <property type="match status" value="1"/>
</dbReference>
<dbReference type="SUPFAM" id="SSF47384">
    <property type="entry name" value="Homodimeric domain of signal transducing histidine kinase"/>
    <property type="match status" value="1"/>
</dbReference>
<evidence type="ECO:0000256" key="1">
    <source>
        <dbReference type="ARBA" id="ARBA00000085"/>
    </source>
</evidence>
<dbReference type="Gene3D" id="3.30.565.10">
    <property type="entry name" value="Histidine kinase-like ATPase, C-terminal domain"/>
    <property type="match status" value="1"/>
</dbReference>
<feature type="domain" description="HPt" evidence="13">
    <location>
        <begin position="1"/>
        <end position="89"/>
    </location>
</feature>
<dbReference type="Pfam" id="PF01627">
    <property type="entry name" value="Hpt"/>
    <property type="match status" value="1"/>
</dbReference>
<dbReference type="InterPro" id="IPR037006">
    <property type="entry name" value="CheA-like_homodim_sf"/>
</dbReference>
<dbReference type="SMART" id="SM00387">
    <property type="entry name" value="HATPase_c"/>
    <property type="match status" value="1"/>
</dbReference>
<feature type="non-terminal residue" evidence="14">
    <location>
        <position position="1"/>
    </location>
</feature>
<sequence length="654" mass="72260">LEELDGLDSKYIALEKNPGDSEVLNSIFRTMHSIKGASAFFNLTHIRNLAHKLEFLLDDLRKGVRNVDEEIINILLKGKDVIESMLNRLVSGDTSVDFSAEEESLYKKVEIILDTKPEQGVKPHQVFIELDKLREEISHQELADKPVIVTFLQLLDKLREVVLGPEEGQAADSAPPLGKVLVGKGLVTENDVVEALSKQKKLGEILIEDGKVVHEEVEKAASEQAQQAKEIAEAKKKKAAEPAAVSGLKKSMRVEEEKIDDFMDSVGELIINAEVFNYLQKKLESGRDFDKLAMEFKNANVDFSELIFNLQKGLAEVRKVSIKGIFQKLPRMVRDLASDIGKQVELTVTGDDLLIDKSLFEQLESPLNHLIRNAVDHGVEPPEIREAAGKPPVGQIEVNAEEVAGEFIIHITDDGKGMDAEKLKGNAINKGLLSPDEAEAMPDKEAYKLIFMPGFSMAEKVTDVSGRGVGMDVVMTTLKENKGRIDITTELGQGTDFIISVPMSNTLITISGLVVAVGKENFIVPMEWVRESIHPSRDQVSSVKKQGEIVRIREQMYPLLKLYEIFGIEPNHAAPWDGVAMLIEKEGQQCCLLVDEIVEETQVVLKDLGEMFNYIPSILGGAILGDGNVGLVLNVEGIINANKDKFKKNISESG</sequence>
<dbReference type="PROSITE" id="PS50894">
    <property type="entry name" value="HPT"/>
    <property type="match status" value="1"/>
</dbReference>
<dbReference type="InterPro" id="IPR036061">
    <property type="entry name" value="CheW-like_dom_sf"/>
</dbReference>
<dbReference type="InterPro" id="IPR036641">
    <property type="entry name" value="HPT_dom_sf"/>
</dbReference>
<reference evidence="14" key="1">
    <citation type="submission" date="2018-06" db="EMBL/GenBank/DDBJ databases">
        <authorList>
            <person name="Zhirakovskaya E."/>
        </authorList>
    </citation>
    <scope>NUCLEOTIDE SEQUENCE</scope>
</reference>
<evidence type="ECO:0000256" key="10">
    <source>
        <dbReference type="ARBA" id="ARBA00023012"/>
    </source>
</evidence>
<dbReference type="InterPro" id="IPR051315">
    <property type="entry name" value="Bact_Chemotaxis_CheA"/>
</dbReference>
<protein>
    <recommendedName>
        <fullName evidence="3">Chemotaxis protein CheA</fullName>
        <ecNumber evidence="2">2.7.13.3</ecNumber>
    </recommendedName>
</protein>
<dbReference type="InterPro" id="IPR008207">
    <property type="entry name" value="Sig_transdc_His_kin_Hpt_dom"/>
</dbReference>
<evidence type="ECO:0000259" key="13">
    <source>
        <dbReference type="PROSITE" id="PS50894"/>
    </source>
</evidence>
<evidence type="ECO:0000256" key="3">
    <source>
        <dbReference type="ARBA" id="ARBA00021495"/>
    </source>
</evidence>
<dbReference type="PRINTS" id="PR00344">
    <property type="entry name" value="BCTRLSENSOR"/>
</dbReference>
<feature type="domain" description="Histidine kinase" evidence="11">
    <location>
        <begin position="303"/>
        <end position="505"/>
    </location>
</feature>
<dbReference type="PANTHER" id="PTHR43395:SF10">
    <property type="entry name" value="CHEMOTAXIS PROTEIN CHEA"/>
    <property type="match status" value="1"/>
</dbReference>
<dbReference type="SMART" id="SM00260">
    <property type="entry name" value="CheW"/>
    <property type="match status" value="1"/>
</dbReference>
<evidence type="ECO:0000256" key="9">
    <source>
        <dbReference type="ARBA" id="ARBA00022840"/>
    </source>
</evidence>
<dbReference type="Pfam" id="PF01584">
    <property type="entry name" value="CheW"/>
    <property type="match status" value="1"/>
</dbReference>
<dbReference type="InterPro" id="IPR004358">
    <property type="entry name" value="Sig_transdc_His_kin-like_C"/>
</dbReference>
<name>A0A3B1CD45_9ZZZZ</name>
<dbReference type="Gene3D" id="1.10.287.560">
    <property type="entry name" value="Histidine kinase CheA-like, homodimeric domain"/>
    <property type="match status" value="1"/>
</dbReference>
<evidence type="ECO:0000256" key="4">
    <source>
        <dbReference type="ARBA" id="ARBA00022500"/>
    </source>
</evidence>
<keyword evidence="10" id="KW-0902">Two-component regulatory system</keyword>
<evidence type="ECO:0000259" key="11">
    <source>
        <dbReference type="PROSITE" id="PS50109"/>
    </source>
</evidence>
<evidence type="ECO:0000256" key="8">
    <source>
        <dbReference type="ARBA" id="ARBA00022777"/>
    </source>
</evidence>
<evidence type="ECO:0000313" key="14">
    <source>
        <dbReference type="EMBL" id="VAX20640.1"/>
    </source>
</evidence>
<evidence type="ECO:0000256" key="6">
    <source>
        <dbReference type="ARBA" id="ARBA00022679"/>
    </source>
</evidence>
<accession>A0A3B1CD45</accession>
<dbReference type="AlphaFoldDB" id="A0A3B1CD45"/>
<evidence type="ECO:0000259" key="12">
    <source>
        <dbReference type="PROSITE" id="PS50851"/>
    </source>
</evidence>
<dbReference type="PROSITE" id="PS50109">
    <property type="entry name" value="HIS_KIN"/>
    <property type="match status" value="1"/>
</dbReference>
<dbReference type="InterPro" id="IPR005467">
    <property type="entry name" value="His_kinase_dom"/>
</dbReference>
<dbReference type="CDD" id="cd00088">
    <property type="entry name" value="HPT"/>
    <property type="match status" value="1"/>
</dbReference>
<dbReference type="EMBL" id="UOGB01000184">
    <property type="protein sequence ID" value="VAX20640.1"/>
    <property type="molecule type" value="Genomic_DNA"/>
</dbReference>
<keyword evidence="8 14" id="KW-0418">Kinase</keyword>
<dbReference type="Pfam" id="PF02895">
    <property type="entry name" value="H-kinase_dim"/>
    <property type="match status" value="1"/>
</dbReference>
<keyword evidence="4" id="KW-0145">Chemotaxis</keyword>
<dbReference type="EC" id="2.7.13.3" evidence="2"/>
<evidence type="ECO:0000256" key="2">
    <source>
        <dbReference type="ARBA" id="ARBA00012438"/>
    </source>
</evidence>
<feature type="domain" description="CheW-like" evidence="12">
    <location>
        <begin position="509"/>
        <end position="644"/>
    </location>
</feature>
<dbReference type="InterPro" id="IPR002545">
    <property type="entry name" value="CheW-lke_dom"/>
</dbReference>
<evidence type="ECO:0000256" key="5">
    <source>
        <dbReference type="ARBA" id="ARBA00022553"/>
    </source>
</evidence>
<keyword evidence="7" id="KW-0547">Nucleotide-binding</keyword>
<dbReference type="InterPro" id="IPR036890">
    <property type="entry name" value="HATPase_C_sf"/>
</dbReference>
<keyword evidence="5" id="KW-0597">Phosphoprotein</keyword>
<dbReference type="InterPro" id="IPR036097">
    <property type="entry name" value="HisK_dim/P_sf"/>
</dbReference>
<dbReference type="SMART" id="SM01231">
    <property type="entry name" value="H-kinase_dim"/>
    <property type="match status" value="1"/>
</dbReference>
<comment type="catalytic activity">
    <reaction evidence="1">
        <text>ATP + protein L-histidine = ADP + protein N-phospho-L-histidine.</text>
        <dbReference type="EC" id="2.7.13.3"/>
    </reaction>
</comment>
<dbReference type="Pfam" id="PF02518">
    <property type="entry name" value="HATPase_c"/>
    <property type="match status" value="1"/>
</dbReference>
<dbReference type="GO" id="GO:0000155">
    <property type="term" value="F:phosphorelay sensor kinase activity"/>
    <property type="evidence" value="ECO:0007669"/>
    <property type="project" value="InterPro"/>
</dbReference>
<gene>
    <name evidence="14" type="ORF">MNBD_NITROSPINAE03-529</name>
</gene>
<dbReference type="Gene3D" id="1.20.120.160">
    <property type="entry name" value="HPT domain"/>
    <property type="match status" value="1"/>
</dbReference>
<dbReference type="GO" id="GO:0005737">
    <property type="term" value="C:cytoplasm"/>
    <property type="evidence" value="ECO:0007669"/>
    <property type="project" value="InterPro"/>
</dbReference>
<organism evidence="14">
    <name type="scientific">hydrothermal vent metagenome</name>
    <dbReference type="NCBI Taxonomy" id="652676"/>
    <lineage>
        <taxon>unclassified sequences</taxon>
        <taxon>metagenomes</taxon>
        <taxon>ecological metagenomes</taxon>
    </lineage>
</organism>
<dbReference type="InterPro" id="IPR003594">
    <property type="entry name" value="HATPase_dom"/>
</dbReference>
<dbReference type="Gene3D" id="2.30.30.40">
    <property type="entry name" value="SH3 Domains"/>
    <property type="match status" value="1"/>
</dbReference>
<dbReference type="PANTHER" id="PTHR43395">
    <property type="entry name" value="SENSOR HISTIDINE KINASE CHEA"/>
    <property type="match status" value="1"/>
</dbReference>
<dbReference type="SUPFAM" id="SSF47226">
    <property type="entry name" value="Histidine-containing phosphotransfer domain, HPT domain"/>
    <property type="match status" value="1"/>
</dbReference>
<dbReference type="FunFam" id="3.30.565.10:FF:000016">
    <property type="entry name" value="Chemotaxis protein CheA, putative"/>
    <property type="match status" value="1"/>
</dbReference>
<evidence type="ECO:0000256" key="7">
    <source>
        <dbReference type="ARBA" id="ARBA00022741"/>
    </source>
</evidence>
<dbReference type="GO" id="GO:0006935">
    <property type="term" value="P:chemotaxis"/>
    <property type="evidence" value="ECO:0007669"/>
    <property type="project" value="UniProtKB-KW"/>
</dbReference>
<dbReference type="InterPro" id="IPR004105">
    <property type="entry name" value="CheA-like_dim"/>
</dbReference>
<dbReference type="SMART" id="SM00073">
    <property type="entry name" value="HPT"/>
    <property type="match status" value="1"/>
</dbReference>
<keyword evidence="9" id="KW-0067">ATP-binding</keyword>
<dbReference type="GO" id="GO:0005524">
    <property type="term" value="F:ATP binding"/>
    <property type="evidence" value="ECO:0007669"/>
    <property type="project" value="UniProtKB-KW"/>
</dbReference>
<keyword evidence="6" id="KW-0808">Transferase</keyword>
<dbReference type="SUPFAM" id="SSF55874">
    <property type="entry name" value="ATPase domain of HSP90 chaperone/DNA topoisomerase II/histidine kinase"/>
    <property type="match status" value="1"/>
</dbReference>